<evidence type="ECO:0000256" key="1">
    <source>
        <dbReference type="SAM" id="Phobius"/>
    </source>
</evidence>
<accession>A0A8E7AYX3</accession>
<keyword evidence="1" id="KW-1133">Transmembrane helix</keyword>
<feature type="transmembrane region" description="Helical" evidence="1">
    <location>
        <begin position="7"/>
        <end position="24"/>
    </location>
</feature>
<protein>
    <submittedName>
        <fullName evidence="2">Uncharacterized protein</fullName>
    </submittedName>
</protein>
<evidence type="ECO:0000313" key="3">
    <source>
        <dbReference type="Proteomes" id="UP000680656"/>
    </source>
</evidence>
<sequence length="55" mass="6153">MKTSNIITMIAGVIFIGLGIINIVNGTHWWHYVTFIIGIIILILGAYGYKTGKRF</sequence>
<evidence type="ECO:0000313" key="2">
    <source>
        <dbReference type="EMBL" id="QVV87953.1"/>
    </source>
</evidence>
<dbReference type="GeneID" id="65565704"/>
<name>A0A8E7AYX3_9EURY</name>
<keyword evidence="3" id="KW-1185">Reference proteome</keyword>
<feature type="transmembrane region" description="Helical" evidence="1">
    <location>
        <begin position="30"/>
        <end position="49"/>
    </location>
</feature>
<gene>
    <name evidence="2" type="ORF">KHC33_11460</name>
</gene>
<dbReference type="EMBL" id="CP075546">
    <property type="protein sequence ID" value="QVV87953.1"/>
    <property type="molecule type" value="Genomic_DNA"/>
</dbReference>
<keyword evidence="1" id="KW-0812">Transmembrane</keyword>
<dbReference type="KEGG" id="mrtj:KHC33_11460"/>
<dbReference type="Proteomes" id="UP000680656">
    <property type="component" value="Chromosome"/>
</dbReference>
<proteinExistence type="predicted"/>
<organism evidence="2 3">
    <name type="scientific">Methanospirillum purgamenti</name>
    <dbReference type="NCBI Taxonomy" id="2834276"/>
    <lineage>
        <taxon>Archaea</taxon>
        <taxon>Methanobacteriati</taxon>
        <taxon>Methanobacteriota</taxon>
        <taxon>Stenosarchaea group</taxon>
        <taxon>Methanomicrobia</taxon>
        <taxon>Methanomicrobiales</taxon>
        <taxon>Methanospirillaceae</taxon>
        <taxon>Methanospirillum</taxon>
    </lineage>
</organism>
<reference evidence="2 3" key="1">
    <citation type="submission" date="2021-05" db="EMBL/GenBank/DDBJ databases">
        <title>A novel Methanospirillum isolate from a pyrite-forming mixed culture.</title>
        <authorList>
            <person name="Bunk B."/>
            <person name="Sproer C."/>
            <person name="Spring S."/>
            <person name="Pester M."/>
        </authorList>
    </citation>
    <scope>NUCLEOTIDE SEQUENCE [LARGE SCALE GENOMIC DNA]</scope>
    <source>
        <strain evidence="2 3">J.3.6.1-F.2.7.3</strain>
    </source>
</reference>
<dbReference type="RefSeq" id="WP_214418770.1">
    <property type="nucleotide sequence ID" value="NZ_CP075546.1"/>
</dbReference>
<dbReference type="AlphaFoldDB" id="A0A8E7AYX3"/>
<keyword evidence="1" id="KW-0472">Membrane</keyword>